<dbReference type="SUPFAM" id="SSF81336">
    <property type="entry name" value="F1F0 ATP synthase subunit A"/>
    <property type="match status" value="1"/>
</dbReference>
<dbReference type="PRINTS" id="PR00123">
    <property type="entry name" value="ATPASEA"/>
</dbReference>
<dbReference type="InterPro" id="IPR045083">
    <property type="entry name" value="ATP_synth_F0_asu_bact/mt"/>
</dbReference>
<dbReference type="Gene3D" id="1.20.120.220">
    <property type="entry name" value="ATP synthase, F0 complex, subunit A"/>
    <property type="match status" value="1"/>
</dbReference>
<evidence type="ECO:0000256" key="5">
    <source>
        <dbReference type="ARBA" id="ARBA00022692"/>
    </source>
</evidence>
<keyword evidence="9 12" id="KW-0472">Membrane</keyword>
<evidence type="ECO:0000256" key="7">
    <source>
        <dbReference type="ARBA" id="ARBA00022989"/>
    </source>
</evidence>
<keyword evidence="8" id="KW-0406">Ion transport</keyword>
<feature type="transmembrane region" description="Helical" evidence="12">
    <location>
        <begin position="62"/>
        <end position="86"/>
    </location>
</feature>
<dbReference type="InterPro" id="IPR023011">
    <property type="entry name" value="ATP_synth_F0_asu_AS"/>
</dbReference>
<protein>
    <recommendedName>
        <fullName evidence="11">ATP synthase subunit a</fullName>
    </recommendedName>
</protein>
<dbReference type="NCBIfam" id="TIGR01131">
    <property type="entry name" value="ATP_synt_6_or_A"/>
    <property type="match status" value="1"/>
</dbReference>
<keyword evidence="4" id="KW-0138">CF(0)</keyword>
<dbReference type="AlphaFoldDB" id="H9MFI6"/>
<evidence type="ECO:0000256" key="1">
    <source>
        <dbReference type="ARBA" id="ARBA00004141"/>
    </source>
</evidence>
<accession>H9MFI6</accession>
<sequence length="213" mass="24490">MMNIFSIFDPFPLNFMSIFISFFIFINSQFIKNNSLTLNFIVLFKMINKELKSSIMKSSMSIMLKAITLFVWVMMFNIMGLFPYIFTATSHLILTLSLSLTLMMMIWSFGWNMNTKLLMINLIPKSSPMPLAPFLSLIELIGILIRPLTLSIRLSANMISGHLILSIISISLEKLSKIMFLPLSILLMLEMGVALIQSYVFMSLIILYSYEIY</sequence>
<keyword evidence="3" id="KW-0813">Transport</keyword>
<feature type="transmembrane region" description="Helical" evidence="12">
    <location>
        <begin position="184"/>
        <end position="210"/>
    </location>
</feature>
<comment type="subcellular location">
    <subcellularLocation>
        <location evidence="1">Membrane</location>
        <topology evidence="1">Multi-pass membrane protein</topology>
    </subcellularLocation>
    <subcellularLocation>
        <location evidence="11">Mitochondrion inner membrane</location>
        <topology evidence="11">Multi-pass membrane protein</topology>
    </subcellularLocation>
</comment>
<reference evidence="13" key="1">
    <citation type="journal article" date="2012" name="BMC Evol. Biol.">
        <title>Pseudoscorpion mitochondria show rearranged genes and genome-wide reductions of RNA gene sizes and inferred structures, yet typical nucleotide composition bias.</title>
        <authorList>
            <person name="Ovchinnikov S."/>
            <person name="Masta S.E."/>
        </authorList>
    </citation>
    <scope>NUCLEOTIDE SEQUENCE</scope>
</reference>
<organism evidence="13">
    <name type="scientific">Pseudogarypus banksi</name>
    <dbReference type="NCBI Taxonomy" id="1131925"/>
    <lineage>
        <taxon>Eukaryota</taxon>
        <taxon>Metazoa</taxon>
        <taxon>Ecdysozoa</taxon>
        <taxon>Arthropoda</taxon>
        <taxon>Chelicerata</taxon>
        <taxon>Arachnida</taxon>
        <taxon>Pseudoscorpiones</taxon>
        <taxon>Feaelloidea</taxon>
        <taxon>Pseudogarypidae</taxon>
        <taxon>Pseudogarypus</taxon>
    </lineage>
</organism>
<dbReference type="GO" id="GO:0046933">
    <property type="term" value="F:proton-transporting ATP synthase activity, rotational mechanism"/>
    <property type="evidence" value="ECO:0007669"/>
    <property type="project" value="TreeGrafter"/>
</dbReference>
<geneLocation type="mitochondrion" evidence="13"/>
<feature type="transmembrane region" description="Helical" evidence="12">
    <location>
        <begin position="154"/>
        <end position="172"/>
    </location>
</feature>
<evidence type="ECO:0000256" key="8">
    <source>
        <dbReference type="ARBA" id="ARBA00023065"/>
    </source>
</evidence>
<dbReference type="Pfam" id="PF00119">
    <property type="entry name" value="ATP-synt_A"/>
    <property type="match status" value="1"/>
</dbReference>
<gene>
    <name evidence="13" type="primary">ATP6</name>
</gene>
<dbReference type="CDD" id="cd00310">
    <property type="entry name" value="ATP-synt_Fo_a_6"/>
    <property type="match status" value="1"/>
</dbReference>
<evidence type="ECO:0000256" key="11">
    <source>
        <dbReference type="RuleBase" id="RU004450"/>
    </source>
</evidence>
<dbReference type="InterPro" id="IPR000568">
    <property type="entry name" value="ATP_synth_F0_asu"/>
</dbReference>
<evidence type="ECO:0000256" key="2">
    <source>
        <dbReference type="ARBA" id="ARBA00006810"/>
    </source>
</evidence>
<feature type="transmembrane region" description="Helical" evidence="12">
    <location>
        <begin position="12"/>
        <end position="31"/>
    </location>
</feature>
<keyword evidence="6" id="KW-0375">Hydrogen ion transport</keyword>
<evidence type="ECO:0000313" key="13">
    <source>
        <dbReference type="EMBL" id="AEX37731.1"/>
    </source>
</evidence>
<keyword evidence="5 12" id="KW-0812">Transmembrane</keyword>
<dbReference type="PANTHER" id="PTHR11410">
    <property type="entry name" value="ATP SYNTHASE SUBUNIT A"/>
    <property type="match status" value="1"/>
</dbReference>
<evidence type="ECO:0000256" key="10">
    <source>
        <dbReference type="ARBA" id="ARBA00023310"/>
    </source>
</evidence>
<proteinExistence type="inferred from homology"/>
<dbReference type="GO" id="GO:0045259">
    <property type="term" value="C:proton-transporting ATP synthase complex"/>
    <property type="evidence" value="ECO:0007669"/>
    <property type="project" value="UniProtKB-KW"/>
</dbReference>
<keyword evidence="10" id="KW-0066">ATP synthesis</keyword>
<evidence type="ECO:0000256" key="3">
    <source>
        <dbReference type="ARBA" id="ARBA00022448"/>
    </source>
</evidence>
<dbReference type="GO" id="GO:0005743">
    <property type="term" value="C:mitochondrial inner membrane"/>
    <property type="evidence" value="ECO:0007669"/>
    <property type="project" value="UniProtKB-SubCell"/>
</dbReference>
<evidence type="ECO:0000256" key="12">
    <source>
        <dbReference type="SAM" id="Phobius"/>
    </source>
</evidence>
<keyword evidence="7 12" id="KW-1133">Transmembrane helix</keyword>
<keyword evidence="13" id="KW-0496">Mitochondrion</keyword>
<evidence type="ECO:0000256" key="4">
    <source>
        <dbReference type="ARBA" id="ARBA00022547"/>
    </source>
</evidence>
<evidence type="ECO:0000256" key="6">
    <source>
        <dbReference type="ARBA" id="ARBA00022781"/>
    </source>
</evidence>
<evidence type="ECO:0000256" key="9">
    <source>
        <dbReference type="ARBA" id="ARBA00023136"/>
    </source>
</evidence>
<name>H9MFI6_9ARAC</name>
<dbReference type="PANTHER" id="PTHR11410:SF0">
    <property type="entry name" value="ATP SYNTHASE SUBUNIT A"/>
    <property type="match status" value="1"/>
</dbReference>
<dbReference type="EMBL" id="JQ040544">
    <property type="protein sequence ID" value="AEX37731.1"/>
    <property type="molecule type" value="Genomic_DNA"/>
</dbReference>
<feature type="transmembrane region" description="Helical" evidence="12">
    <location>
        <begin position="92"/>
        <end position="110"/>
    </location>
</feature>
<comment type="similarity">
    <text evidence="2">Belongs to the ATPase A chain family.</text>
</comment>
<dbReference type="InterPro" id="IPR035908">
    <property type="entry name" value="F0_ATP_A_sf"/>
</dbReference>
<dbReference type="PROSITE" id="PS00449">
    <property type="entry name" value="ATPASE_A"/>
    <property type="match status" value="1"/>
</dbReference>